<evidence type="ECO:0000313" key="3">
    <source>
        <dbReference type="Proteomes" id="UP001155241"/>
    </source>
</evidence>
<accession>A0A9X2FCS9</accession>
<dbReference type="EMBL" id="JAMXLR010000024">
    <property type="protein sequence ID" value="MCO6043551.1"/>
    <property type="molecule type" value="Genomic_DNA"/>
</dbReference>
<gene>
    <name evidence="2" type="ORF">NG895_06490</name>
</gene>
<protein>
    <submittedName>
        <fullName evidence="2">Uncharacterized protein</fullName>
    </submittedName>
</protein>
<sequence>METPPRAKQLDLAKYRTDALVDHLVDLISVPGAIRKVLSTAIVTGLLALVACGLLREYAELSLLPWLAVSIYSLVASVALGTLLGLLRVVRAALGNIQSLLEQALEITGRAANDYQQLGSGALTLPTGEELFDQVHSRVLMPAVERAVSKTFGLLARPLLWAYRRTIGSAVSLVIKRASRSPQVAEQHKRIEQLTSSTVGEVAGYADAVDTFTMAATKVVQRVGTRLRTLAMLPLWILFAVAALLACGPALLAWWLAQ</sequence>
<evidence type="ECO:0000256" key="1">
    <source>
        <dbReference type="SAM" id="Phobius"/>
    </source>
</evidence>
<dbReference type="RefSeq" id="WP_252851656.1">
    <property type="nucleotide sequence ID" value="NZ_JAMXLR010000024.1"/>
</dbReference>
<dbReference type="Proteomes" id="UP001155241">
    <property type="component" value="Unassembled WGS sequence"/>
</dbReference>
<evidence type="ECO:0000313" key="2">
    <source>
        <dbReference type="EMBL" id="MCO6043551.1"/>
    </source>
</evidence>
<proteinExistence type="predicted"/>
<keyword evidence="1" id="KW-1133">Transmembrane helix</keyword>
<keyword evidence="1" id="KW-0472">Membrane</keyword>
<keyword evidence="3" id="KW-1185">Reference proteome</keyword>
<feature type="transmembrane region" description="Helical" evidence="1">
    <location>
        <begin position="235"/>
        <end position="257"/>
    </location>
</feature>
<feature type="transmembrane region" description="Helical" evidence="1">
    <location>
        <begin position="64"/>
        <end position="87"/>
    </location>
</feature>
<feature type="transmembrane region" description="Helical" evidence="1">
    <location>
        <begin position="37"/>
        <end position="58"/>
    </location>
</feature>
<comment type="caution">
    <text evidence="2">The sequence shown here is derived from an EMBL/GenBank/DDBJ whole genome shotgun (WGS) entry which is preliminary data.</text>
</comment>
<organism evidence="2 3">
    <name type="scientific">Aeoliella straminimaris</name>
    <dbReference type="NCBI Taxonomy" id="2954799"/>
    <lineage>
        <taxon>Bacteria</taxon>
        <taxon>Pseudomonadati</taxon>
        <taxon>Planctomycetota</taxon>
        <taxon>Planctomycetia</taxon>
        <taxon>Pirellulales</taxon>
        <taxon>Lacipirellulaceae</taxon>
        <taxon>Aeoliella</taxon>
    </lineage>
</organism>
<keyword evidence="1" id="KW-0812">Transmembrane</keyword>
<name>A0A9X2FCS9_9BACT</name>
<dbReference type="AlphaFoldDB" id="A0A9X2FCS9"/>
<reference evidence="2" key="1">
    <citation type="submission" date="2022-06" db="EMBL/GenBank/DDBJ databases">
        <title>Aeoliella straminimaris, a novel planctomycete from sediments.</title>
        <authorList>
            <person name="Vitorino I.R."/>
            <person name="Lage O.M."/>
        </authorList>
    </citation>
    <scope>NUCLEOTIDE SEQUENCE</scope>
    <source>
        <strain evidence="2">ICT_H6.2</strain>
    </source>
</reference>